<dbReference type="GO" id="GO:0008168">
    <property type="term" value="F:methyltransferase activity"/>
    <property type="evidence" value="ECO:0007669"/>
    <property type="project" value="UniProtKB-KW"/>
</dbReference>
<comment type="caution">
    <text evidence="2">The sequence shown here is derived from an EMBL/GenBank/DDBJ whole genome shotgun (WGS) entry which is preliminary data.</text>
</comment>
<evidence type="ECO:0000259" key="1">
    <source>
        <dbReference type="Pfam" id="PF13679"/>
    </source>
</evidence>
<gene>
    <name evidence="2" type="ORF">QWF21_08850</name>
</gene>
<sequence length="394" mass="45050">MSHQASFLQLQRLLSSYQPYWQLMPFACRKLPWQNSSLLAQLNLLSDDAIRQLDSNPTKRQAWFIGCFPELAQLPEVTAFDRLRPMPELPFWLSNGIPGRKVEQIQQFCTLVPDSATPVLEWCAGKGHLGRMLAFSQQRRVLSLEWQDALCQQGAALAEKHQLPQRFVKADALSAEGLAVLKPEQQVLALHACGELHLQLLRSASQQGCQQLQLVPCCYHLIPEPQYQPLSQLAQQHDLALSQHDLKLAVQSQVTAGARIARLRETEVEWRLAWQALRAELSGDSHYQPLASVSKQIFSTDFRQFAEWAAEQQQVTLPAGLNLDGYLVQGRSHARLVQRIELVRHLFQRPLELWLLFDRALFLEQQGYQVEVGTFCARELTPRNLMLRAERIQR</sequence>
<dbReference type="Proteomes" id="UP001339167">
    <property type="component" value="Unassembled WGS sequence"/>
</dbReference>
<keyword evidence="2" id="KW-0489">Methyltransferase</keyword>
<protein>
    <submittedName>
        <fullName evidence="2">Methyltransferase</fullName>
    </submittedName>
</protein>
<name>A0ABU7JH50_9GAMM</name>
<accession>A0ABU7JH50</accession>
<keyword evidence="3" id="KW-1185">Reference proteome</keyword>
<dbReference type="InterPro" id="IPR025714">
    <property type="entry name" value="Methyltranfer_dom"/>
</dbReference>
<dbReference type="Pfam" id="PF13679">
    <property type="entry name" value="Methyltransf_32"/>
    <property type="match status" value="1"/>
</dbReference>
<evidence type="ECO:0000313" key="3">
    <source>
        <dbReference type="Proteomes" id="UP001339167"/>
    </source>
</evidence>
<reference evidence="2 3" key="1">
    <citation type="submission" date="2023-06" db="EMBL/GenBank/DDBJ databases">
        <title>Alkalimonas sp., MEB004 an alkaliphilic bacterium isolated from Lonar Lake, India.</title>
        <authorList>
            <person name="Joshi A."/>
            <person name="Thite S."/>
        </authorList>
    </citation>
    <scope>NUCLEOTIDE SEQUENCE [LARGE SCALE GENOMIC DNA]</scope>
    <source>
        <strain evidence="2 3">MEB004</strain>
    </source>
</reference>
<keyword evidence="2" id="KW-0808">Transferase</keyword>
<dbReference type="PANTHER" id="PTHR13369:SF0">
    <property type="entry name" value="GLUTATHIONE S-TRANSFERASE C-TERMINAL DOMAIN-CONTAINING PROTEIN"/>
    <property type="match status" value="1"/>
</dbReference>
<dbReference type="InterPro" id="IPR029063">
    <property type="entry name" value="SAM-dependent_MTases_sf"/>
</dbReference>
<dbReference type="EMBL" id="JAUGZK010000005">
    <property type="protein sequence ID" value="MEE2024353.1"/>
    <property type="molecule type" value="Genomic_DNA"/>
</dbReference>
<dbReference type="RefSeq" id="WP_330087689.1">
    <property type="nucleotide sequence ID" value="NZ_JAUGZK010000005.1"/>
</dbReference>
<dbReference type="PANTHER" id="PTHR13369">
    <property type="match status" value="1"/>
</dbReference>
<feature type="domain" description="Methyltransferase" evidence="1">
    <location>
        <begin position="100"/>
        <end position="223"/>
    </location>
</feature>
<dbReference type="SUPFAM" id="SSF53335">
    <property type="entry name" value="S-adenosyl-L-methionine-dependent methyltransferases"/>
    <property type="match status" value="1"/>
</dbReference>
<dbReference type="GO" id="GO:0032259">
    <property type="term" value="P:methylation"/>
    <property type="evidence" value="ECO:0007669"/>
    <property type="project" value="UniProtKB-KW"/>
</dbReference>
<evidence type="ECO:0000313" key="2">
    <source>
        <dbReference type="EMBL" id="MEE2024353.1"/>
    </source>
</evidence>
<organism evidence="2 3">
    <name type="scientific">Alkalimonas mucilaginosa</name>
    <dbReference type="NCBI Taxonomy" id="3057676"/>
    <lineage>
        <taxon>Bacteria</taxon>
        <taxon>Pseudomonadati</taxon>
        <taxon>Pseudomonadota</taxon>
        <taxon>Gammaproteobacteria</taxon>
        <taxon>Alkalimonas</taxon>
    </lineage>
</organism>
<proteinExistence type="predicted"/>